<feature type="region of interest" description="Disordered" evidence="4">
    <location>
        <begin position="558"/>
        <end position="615"/>
    </location>
</feature>
<evidence type="ECO:0000259" key="5">
    <source>
        <dbReference type="Pfam" id="PF11380"/>
    </source>
</evidence>
<dbReference type="RefSeq" id="WP_189702328.1">
    <property type="nucleotide sequence ID" value="NZ_BMTA01000046.1"/>
</dbReference>
<dbReference type="InterPro" id="IPR031357">
    <property type="entry name" value="Stealth_CR3"/>
</dbReference>
<evidence type="ECO:0000313" key="9">
    <source>
        <dbReference type="EMBL" id="QOV41618.1"/>
    </source>
</evidence>
<dbReference type="KEGG" id="schf:IPT68_16850"/>
<feature type="domain" description="Stealth protein CR2 conserved region 2" evidence="5">
    <location>
        <begin position="293"/>
        <end position="396"/>
    </location>
</feature>
<comment type="similarity">
    <text evidence="1">Belongs to the stealth family.</text>
</comment>
<gene>
    <name evidence="9" type="ORF">IPT68_16850</name>
</gene>
<reference evidence="9 10" key="1">
    <citation type="submission" date="2020-10" db="EMBL/GenBank/DDBJ databases">
        <title>Streptomyces chromofuscus complate genome analysis.</title>
        <authorList>
            <person name="Anwar N."/>
        </authorList>
    </citation>
    <scope>NUCLEOTIDE SEQUENCE [LARGE SCALE GENOMIC DNA]</scope>
    <source>
        <strain evidence="9 10">DSM 40273</strain>
    </source>
</reference>
<feature type="domain" description="Stealth protein CR1 conserved region 1" evidence="6">
    <location>
        <begin position="253"/>
        <end position="277"/>
    </location>
</feature>
<dbReference type="PANTHER" id="PTHR24045">
    <property type="match status" value="1"/>
</dbReference>
<organism evidence="9 10">
    <name type="scientific">Streptomyces chromofuscus</name>
    <dbReference type="NCBI Taxonomy" id="42881"/>
    <lineage>
        <taxon>Bacteria</taxon>
        <taxon>Bacillati</taxon>
        <taxon>Actinomycetota</taxon>
        <taxon>Actinomycetes</taxon>
        <taxon>Kitasatosporales</taxon>
        <taxon>Streptomycetaceae</taxon>
        <taxon>Streptomyces</taxon>
    </lineage>
</organism>
<evidence type="ECO:0000256" key="4">
    <source>
        <dbReference type="SAM" id="MobiDB-lite"/>
    </source>
</evidence>
<dbReference type="EMBL" id="CP063374">
    <property type="protein sequence ID" value="QOV41618.1"/>
    <property type="molecule type" value="Genomic_DNA"/>
</dbReference>
<dbReference type="Proteomes" id="UP000594008">
    <property type="component" value="Chromosome"/>
</dbReference>
<proteinExistence type="inferred from homology"/>
<keyword evidence="3" id="KW-0270">Exopolysaccharide synthesis</keyword>
<dbReference type="InterPro" id="IPR021520">
    <property type="entry name" value="Stealth_CR2"/>
</dbReference>
<dbReference type="GO" id="GO:0016772">
    <property type="term" value="F:transferase activity, transferring phosphorus-containing groups"/>
    <property type="evidence" value="ECO:0007669"/>
    <property type="project" value="InterPro"/>
</dbReference>
<evidence type="ECO:0000256" key="3">
    <source>
        <dbReference type="ARBA" id="ARBA00023169"/>
    </source>
</evidence>
<feature type="compositionally biased region" description="Polar residues" evidence="4">
    <location>
        <begin position="593"/>
        <end position="615"/>
    </location>
</feature>
<accession>A0A7M2T1G6</accession>
<evidence type="ECO:0000256" key="1">
    <source>
        <dbReference type="ARBA" id="ARBA00007583"/>
    </source>
</evidence>
<evidence type="ECO:0000313" key="10">
    <source>
        <dbReference type="Proteomes" id="UP000594008"/>
    </source>
</evidence>
<feature type="domain" description="Stealth protein CR4 conserved region 4" evidence="8">
    <location>
        <begin position="518"/>
        <end position="571"/>
    </location>
</feature>
<evidence type="ECO:0000259" key="6">
    <source>
        <dbReference type="Pfam" id="PF17101"/>
    </source>
</evidence>
<protein>
    <submittedName>
        <fullName evidence="9">Stealth family protein</fullName>
    </submittedName>
</protein>
<keyword evidence="10" id="KW-1185">Reference proteome</keyword>
<dbReference type="GO" id="GO:0000271">
    <property type="term" value="P:polysaccharide biosynthetic process"/>
    <property type="evidence" value="ECO:0007669"/>
    <property type="project" value="UniProtKB-KW"/>
</dbReference>
<keyword evidence="2" id="KW-0808">Transferase</keyword>
<dbReference type="InterPro" id="IPR031358">
    <property type="entry name" value="Stealth_CR1"/>
</dbReference>
<dbReference type="Pfam" id="PF17102">
    <property type="entry name" value="Stealth_CR3"/>
    <property type="match status" value="1"/>
</dbReference>
<feature type="domain" description="Stealth protein CR3 conserved region 3" evidence="7">
    <location>
        <begin position="442"/>
        <end position="481"/>
    </location>
</feature>
<name>A0A7M2T1G6_STRCW</name>
<dbReference type="Pfam" id="PF11380">
    <property type="entry name" value="Stealth_CR2"/>
    <property type="match status" value="1"/>
</dbReference>
<dbReference type="PANTHER" id="PTHR24045:SF0">
    <property type="entry name" value="N-ACETYLGLUCOSAMINE-1-PHOSPHOTRANSFERASE SUBUNITS ALPHA_BETA"/>
    <property type="match status" value="1"/>
</dbReference>
<evidence type="ECO:0000259" key="8">
    <source>
        <dbReference type="Pfam" id="PF17103"/>
    </source>
</evidence>
<sequence>MTVRSFARRIKPRVERKAAEQVWQLRTMRRRRRAAVSDPVLRPVAVRGQRLYGRVVTRFTAAEAAAANLDLVVAALEREGISYFLVPVSRTRHTVGMKAADRERFLTALEEMNAGKAVFIGRPVPGGQLKHPAMFLDGVLPAGLRRAPVLRIGENHLGPAGQLLAGPELACDVEFWEDGAELLATEDGEQRLAKVQPQASEEVFRESLIAPRNNGVTDVLPASEQEPATVRVGDRELPSFAPLTLPTVSRVTFPVDVVYTWVDGEEPAMRAKRAQYQERGTAEILDKEINASRYTSHDELKYSLRSLAMYADFIRHIYIVTDGQKPHWLDDEAEGITVVDHRDIFPEGVLPVFNSHAIETRLHHIPGLSDHYLYFNDDVFVGRRITPEHFFHGSGLMKIPVSPLKIGIGKPHADETATNSASKNVRRLLLEMFGRMTTNNFMHTPLPQQRETLLALEELFAEDIARTTASRFRSPTDVALTAPLLYQYALMTGRGVPGRFGFRYVNISRPDADQRLADLRDNRRFDFFCLNDVDVPPQEREQVSVRMHQFLENYFPFPSPYEKQAEKPNAEQAQEPTAGQAGEHTEKQAQKPVPQQSGTPAQQTGKQTVPSENQS</sequence>
<evidence type="ECO:0000259" key="7">
    <source>
        <dbReference type="Pfam" id="PF17102"/>
    </source>
</evidence>
<dbReference type="InterPro" id="IPR031356">
    <property type="entry name" value="Stealth_CR4"/>
</dbReference>
<dbReference type="Pfam" id="PF17101">
    <property type="entry name" value="Stealth_CR1"/>
    <property type="match status" value="1"/>
</dbReference>
<dbReference type="AlphaFoldDB" id="A0A7M2T1G6"/>
<evidence type="ECO:0000256" key="2">
    <source>
        <dbReference type="ARBA" id="ARBA00022679"/>
    </source>
</evidence>
<dbReference type="InterPro" id="IPR047141">
    <property type="entry name" value="Stealth"/>
</dbReference>
<dbReference type="Pfam" id="PF17103">
    <property type="entry name" value="Stealth_CR4"/>
    <property type="match status" value="1"/>
</dbReference>